<evidence type="ECO:0000313" key="5">
    <source>
        <dbReference type="Proteomes" id="UP001155144"/>
    </source>
</evidence>
<gene>
    <name evidence="3" type="ORF">GGP45_002661</name>
    <name evidence="4" type="ORF">GGP99_003393</name>
</gene>
<dbReference type="EMBL" id="JANUBL010000005">
    <property type="protein sequence ID" value="MCS4122301.1"/>
    <property type="molecule type" value="Genomic_DNA"/>
</dbReference>
<name>A0A9X2PTZ0_9BACT</name>
<dbReference type="Proteomes" id="UP001155110">
    <property type="component" value="Unassembled WGS sequence"/>
</dbReference>
<accession>A0A9X2PTZ0</accession>
<dbReference type="PANTHER" id="PTHR10900">
    <property type="entry name" value="PERIOSTIN-RELATED"/>
    <property type="match status" value="1"/>
</dbReference>
<dbReference type="Gene3D" id="2.30.180.10">
    <property type="entry name" value="FAS1 domain"/>
    <property type="match status" value="1"/>
</dbReference>
<dbReference type="Proteomes" id="UP001155144">
    <property type="component" value="Unassembled WGS sequence"/>
</dbReference>
<evidence type="ECO:0000259" key="2">
    <source>
        <dbReference type="PROSITE" id="PS50213"/>
    </source>
</evidence>
<evidence type="ECO:0000313" key="3">
    <source>
        <dbReference type="EMBL" id="MCS4122301.1"/>
    </source>
</evidence>
<evidence type="ECO:0000313" key="4">
    <source>
        <dbReference type="EMBL" id="MCS4159401.1"/>
    </source>
</evidence>
<sequence>MSTRSISTYVPRASFLAVLGLALLAGPAVAQGYGDDEQPDIIDTAVEADDFNTLAQALEAAGLVEALKGEGPFTVFAPTDAAFDALPDGQLESLLQPENREQLQAILQYHVVEGKAMASDVTSMSAASTLEGRSVQIQVNDGTVRLMGQNNANVVQTDIEASNGVIHVIDSVLLPPEADEGM</sequence>
<protein>
    <submittedName>
        <fullName evidence="3">Surface protein with fasciclin (FAS1) repeats</fullName>
    </submittedName>
</protein>
<dbReference type="SMART" id="SM00554">
    <property type="entry name" value="FAS1"/>
    <property type="match status" value="1"/>
</dbReference>
<dbReference type="AlphaFoldDB" id="A0A9X2PTZ0"/>
<dbReference type="EMBL" id="JANTZM010000027">
    <property type="protein sequence ID" value="MCS4159401.1"/>
    <property type="molecule type" value="Genomic_DNA"/>
</dbReference>
<organism evidence="3 5">
    <name type="scientific">Salinibacter ruber</name>
    <dbReference type="NCBI Taxonomy" id="146919"/>
    <lineage>
        <taxon>Bacteria</taxon>
        <taxon>Pseudomonadati</taxon>
        <taxon>Rhodothermota</taxon>
        <taxon>Rhodothermia</taxon>
        <taxon>Rhodothermales</taxon>
        <taxon>Salinibacteraceae</taxon>
        <taxon>Salinibacter</taxon>
    </lineage>
</organism>
<dbReference type="Pfam" id="PF02469">
    <property type="entry name" value="Fasciclin"/>
    <property type="match status" value="1"/>
</dbReference>
<dbReference type="InterPro" id="IPR050904">
    <property type="entry name" value="Adhesion/Biosynth-related"/>
</dbReference>
<feature type="chain" id="PRO_5041195050" evidence="1">
    <location>
        <begin position="31"/>
        <end position="182"/>
    </location>
</feature>
<dbReference type="FunFam" id="2.30.180.10:FF:000019">
    <property type="entry name" value="Cell surface lipoprotein"/>
    <property type="match status" value="1"/>
</dbReference>
<dbReference type="PROSITE" id="PS50213">
    <property type="entry name" value="FAS1"/>
    <property type="match status" value="1"/>
</dbReference>
<dbReference type="GO" id="GO:0005615">
    <property type="term" value="C:extracellular space"/>
    <property type="evidence" value="ECO:0007669"/>
    <property type="project" value="TreeGrafter"/>
</dbReference>
<reference evidence="3" key="1">
    <citation type="submission" date="2022-08" db="EMBL/GenBank/DDBJ databases">
        <title>Genomic Encyclopedia of Type Strains, Phase V (KMG-V): Genome sequencing to study the core and pangenomes of soil and plant-associated prokaryotes.</title>
        <authorList>
            <person name="Whitman W."/>
        </authorList>
    </citation>
    <scope>NUCLEOTIDE SEQUENCE</scope>
    <source>
        <strain evidence="4">SP3002</strain>
        <strain evidence="3">SP3026</strain>
    </source>
</reference>
<dbReference type="PANTHER" id="PTHR10900:SF77">
    <property type="entry name" value="FI19380P1"/>
    <property type="match status" value="1"/>
</dbReference>
<dbReference type="RefSeq" id="WP_251924177.1">
    <property type="nucleotide sequence ID" value="NZ_CALTSG010000054.1"/>
</dbReference>
<feature type="signal peptide" evidence="1">
    <location>
        <begin position="1"/>
        <end position="30"/>
    </location>
</feature>
<feature type="domain" description="FAS1" evidence="2">
    <location>
        <begin position="38"/>
        <end position="173"/>
    </location>
</feature>
<dbReference type="InterPro" id="IPR000782">
    <property type="entry name" value="FAS1_domain"/>
</dbReference>
<dbReference type="InterPro" id="IPR036378">
    <property type="entry name" value="FAS1_dom_sf"/>
</dbReference>
<keyword evidence="1" id="KW-0732">Signal</keyword>
<evidence type="ECO:0000256" key="1">
    <source>
        <dbReference type="SAM" id="SignalP"/>
    </source>
</evidence>
<proteinExistence type="predicted"/>
<dbReference type="SUPFAM" id="SSF82153">
    <property type="entry name" value="FAS1 domain"/>
    <property type="match status" value="1"/>
</dbReference>
<comment type="caution">
    <text evidence="3">The sequence shown here is derived from an EMBL/GenBank/DDBJ whole genome shotgun (WGS) entry which is preliminary data.</text>
</comment>